<dbReference type="SUPFAM" id="SSF51621">
    <property type="entry name" value="Phosphoenolpyruvate/pyruvate domain"/>
    <property type="match status" value="1"/>
</dbReference>
<proteinExistence type="predicted"/>
<organism evidence="1 4">
    <name type="scientific">Myxococcus fulvus</name>
    <dbReference type="NCBI Taxonomy" id="33"/>
    <lineage>
        <taxon>Bacteria</taxon>
        <taxon>Pseudomonadati</taxon>
        <taxon>Myxococcota</taxon>
        <taxon>Myxococcia</taxon>
        <taxon>Myxococcales</taxon>
        <taxon>Cystobacterineae</taxon>
        <taxon>Myxococcaceae</taxon>
        <taxon>Myxococcus</taxon>
    </lineage>
</organism>
<evidence type="ECO:0000313" key="3">
    <source>
        <dbReference type="Proteomes" id="UP000183760"/>
    </source>
</evidence>
<evidence type="ECO:0000313" key="4">
    <source>
        <dbReference type="Proteomes" id="UP000321514"/>
    </source>
</evidence>
<dbReference type="PANTHER" id="PTHR42905:SF16">
    <property type="entry name" value="CARBOXYPHOSPHONOENOLPYRUVATE PHOSPHONOMUTASE-LIKE PROTEIN (AFU_ORTHOLOGUE AFUA_5G07230)"/>
    <property type="match status" value="1"/>
</dbReference>
<comment type="caution">
    <text evidence="1">The sequence shown here is derived from an EMBL/GenBank/DDBJ whole genome shotgun (WGS) entry which is preliminary data.</text>
</comment>
<dbReference type="InterPro" id="IPR040442">
    <property type="entry name" value="Pyrv_kinase-like_dom_sf"/>
</dbReference>
<sequence length="271" mass="28140">MPVAPPDSIRAFRQLHETGLLLLVNAWDAGTARVMESLGAKALATTSAGVAWAQGYPDGDALPVDRLLDTVEAIARVVKVPLTVDMEGGYSDDPNKVGELAVHVLDAGAVGINLEDGAGSPDLLCAKIEAVKRAAERLALDLFVNARTDVFLKGIGPADKRVEEVLSRARRYKAAGADGLFVPGLKTPAEIRVVTSEAGLPVNLMAMAGLPAASELATLGVRRVSAGAGMAQSILGRVAALTTEFLRDGASAPAPEAGISYPVLNKLMAER</sequence>
<evidence type="ECO:0000313" key="2">
    <source>
        <dbReference type="EMBL" id="SEU36314.1"/>
    </source>
</evidence>
<dbReference type="EMBL" id="FOIB01000011">
    <property type="protein sequence ID" value="SEU36314.1"/>
    <property type="molecule type" value="Genomic_DNA"/>
</dbReference>
<dbReference type="CDD" id="cd00377">
    <property type="entry name" value="ICL_PEPM"/>
    <property type="match status" value="1"/>
</dbReference>
<dbReference type="AlphaFoldDB" id="A0A511TF25"/>
<dbReference type="Proteomes" id="UP000321514">
    <property type="component" value="Unassembled WGS sequence"/>
</dbReference>
<gene>
    <name evidence="1" type="ORF">MFU01_78120</name>
    <name evidence="2" type="ORF">SAMN05443572_111155</name>
</gene>
<dbReference type="RefSeq" id="WP_074957963.1">
    <property type="nucleotide sequence ID" value="NZ_BJXR01000068.1"/>
</dbReference>
<protein>
    <submittedName>
        <fullName evidence="2">2-Methylisocitrate lyase, PEP mutase family</fullName>
    </submittedName>
</protein>
<dbReference type="PANTHER" id="PTHR42905">
    <property type="entry name" value="PHOSPHOENOLPYRUVATE CARBOXYLASE"/>
    <property type="match status" value="1"/>
</dbReference>
<reference evidence="1 4" key="2">
    <citation type="submission" date="2019-07" db="EMBL/GenBank/DDBJ databases">
        <title>Whole genome shotgun sequence of Myxococcus fulvus NBRC 100333.</title>
        <authorList>
            <person name="Hosoyama A."/>
            <person name="Uohara A."/>
            <person name="Ohji S."/>
            <person name="Ichikawa N."/>
        </authorList>
    </citation>
    <scope>NUCLEOTIDE SEQUENCE [LARGE SCALE GENOMIC DNA]</scope>
    <source>
        <strain evidence="1 4">NBRC 100333</strain>
    </source>
</reference>
<dbReference type="Gene3D" id="3.20.20.60">
    <property type="entry name" value="Phosphoenolpyruvate-binding domains"/>
    <property type="match status" value="1"/>
</dbReference>
<dbReference type="OrthoDB" id="9771433at2"/>
<keyword evidence="2" id="KW-0456">Lyase</keyword>
<reference evidence="2 3" key="1">
    <citation type="submission" date="2016-10" db="EMBL/GenBank/DDBJ databases">
        <authorList>
            <person name="Varghese N."/>
            <person name="Submissions S."/>
        </authorList>
    </citation>
    <scope>NUCLEOTIDE SEQUENCE [LARGE SCALE GENOMIC DNA]</scope>
    <source>
        <strain evidence="2 3">DSM 16525</strain>
    </source>
</reference>
<dbReference type="GO" id="GO:0016829">
    <property type="term" value="F:lyase activity"/>
    <property type="evidence" value="ECO:0007669"/>
    <property type="project" value="UniProtKB-KW"/>
</dbReference>
<keyword evidence="3" id="KW-1185">Reference proteome</keyword>
<dbReference type="EMBL" id="BJXR01000068">
    <property type="protein sequence ID" value="GEN12775.1"/>
    <property type="molecule type" value="Genomic_DNA"/>
</dbReference>
<dbReference type="Pfam" id="PF13714">
    <property type="entry name" value="PEP_mutase"/>
    <property type="match status" value="1"/>
</dbReference>
<dbReference type="STRING" id="1334629.MFUL124B02_12545"/>
<dbReference type="InterPro" id="IPR015813">
    <property type="entry name" value="Pyrv/PenolPyrv_kinase-like_dom"/>
</dbReference>
<dbReference type="Proteomes" id="UP000183760">
    <property type="component" value="Unassembled WGS sequence"/>
</dbReference>
<accession>A0A511TF25</accession>
<evidence type="ECO:0000313" key="1">
    <source>
        <dbReference type="EMBL" id="GEN12775.1"/>
    </source>
</evidence>
<name>A0A511TF25_MYXFU</name>
<dbReference type="InterPro" id="IPR039556">
    <property type="entry name" value="ICL/PEPM"/>
</dbReference>